<feature type="transmembrane region" description="Helical" evidence="7">
    <location>
        <begin position="226"/>
        <end position="251"/>
    </location>
</feature>
<evidence type="ECO:0000313" key="8">
    <source>
        <dbReference type="EMBL" id="MEA9356849.1"/>
    </source>
</evidence>
<evidence type="ECO:0000256" key="3">
    <source>
        <dbReference type="ARBA" id="ARBA00022475"/>
    </source>
</evidence>
<evidence type="ECO:0000256" key="7">
    <source>
        <dbReference type="SAM" id="Phobius"/>
    </source>
</evidence>
<comment type="caution">
    <text evidence="8">The sequence shown here is derived from an EMBL/GenBank/DDBJ whole genome shotgun (WGS) entry which is preliminary data.</text>
</comment>
<feature type="transmembrane region" description="Helical" evidence="7">
    <location>
        <begin position="293"/>
        <end position="310"/>
    </location>
</feature>
<feature type="transmembrane region" description="Helical" evidence="7">
    <location>
        <begin position="20"/>
        <end position="42"/>
    </location>
</feature>
<dbReference type="Proteomes" id="UP001302274">
    <property type="component" value="Unassembled WGS sequence"/>
</dbReference>
<keyword evidence="6 7" id="KW-0472">Membrane</keyword>
<feature type="transmembrane region" description="Helical" evidence="7">
    <location>
        <begin position="81"/>
        <end position="99"/>
    </location>
</feature>
<evidence type="ECO:0000313" key="9">
    <source>
        <dbReference type="Proteomes" id="UP001302274"/>
    </source>
</evidence>
<keyword evidence="9" id="KW-1185">Reference proteome</keyword>
<feature type="transmembrane region" description="Helical" evidence="7">
    <location>
        <begin position="48"/>
        <end position="69"/>
    </location>
</feature>
<evidence type="ECO:0000256" key="6">
    <source>
        <dbReference type="ARBA" id="ARBA00023136"/>
    </source>
</evidence>
<feature type="transmembrane region" description="Helical" evidence="7">
    <location>
        <begin position="263"/>
        <end position="281"/>
    </location>
</feature>
<gene>
    <name evidence="8" type="ORF">SHI21_11560</name>
</gene>
<dbReference type="Pfam" id="PF07690">
    <property type="entry name" value="MFS_1"/>
    <property type="match status" value="1"/>
</dbReference>
<feature type="transmembrane region" description="Helical" evidence="7">
    <location>
        <begin position="375"/>
        <end position="398"/>
    </location>
</feature>
<dbReference type="SUPFAM" id="SSF103473">
    <property type="entry name" value="MFS general substrate transporter"/>
    <property type="match status" value="1"/>
</dbReference>
<keyword evidence="5 7" id="KW-1133">Transmembrane helix</keyword>
<feature type="transmembrane region" description="Helical" evidence="7">
    <location>
        <begin position="153"/>
        <end position="171"/>
    </location>
</feature>
<protein>
    <submittedName>
        <fullName evidence="8">MFS transporter</fullName>
    </submittedName>
</protein>
<name>A0ABU5VX07_9BACT</name>
<dbReference type="InterPro" id="IPR036259">
    <property type="entry name" value="MFS_trans_sf"/>
</dbReference>
<accession>A0ABU5VX07</accession>
<dbReference type="InterPro" id="IPR011701">
    <property type="entry name" value="MFS"/>
</dbReference>
<dbReference type="CDD" id="cd06173">
    <property type="entry name" value="MFS_MefA_like"/>
    <property type="match status" value="1"/>
</dbReference>
<keyword evidence="3" id="KW-1003">Cell membrane</keyword>
<dbReference type="Gene3D" id="1.20.1250.20">
    <property type="entry name" value="MFS general substrate transporter like domains"/>
    <property type="match status" value="1"/>
</dbReference>
<proteinExistence type="predicted"/>
<keyword evidence="2" id="KW-0813">Transport</keyword>
<keyword evidence="4 7" id="KW-0812">Transmembrane</keyword>
<evidence type="ECO:0000256" key="5">
    <source>
        <dbReference type="ARBA" id="ARBA00022989"/>
    </source>
</evidence>
<reference evidence="8 9" key="1">
    <citation type="submission" date="2023-11" db="EMBL/GenBank/DDBJ databases">
        <title>A Novel Polar Bacteriovorax (B. antarcticus) Isolated from the Biocrust in Antarctica.</title>
        <authorList>
            <person name="Mun W."/>
            <person name="Choi S.Y."/>
            <person name="Mitchell R.J."/>
        </authorList>
    </citation>
    <scope>NUCLEOTIDE SEQUENCE [LARGE SCALE GENOMIC DNA]</scope>
    <source>
        <strain evidence="8 9">PP10</strain>
    </source>
</reference>
<evidence type="ECO:0000256" key="1">
    <source>
        <dbReference type="ARBA" id="ARBA00004651"/>
    </source>
</evidence>
<dbReference type="RefSeq" id="WP_323576744.1">
    <property type="nucleotide sequence ID" value="NZ_JAYGJQ010000002.1"/>
</dbReference>
<feature type="transmembrane region" description="Helical" evidence="7">
    <location>
        <begin position="177"/>
        <end position="195"/>
    </location>
</feature>
<dbReference type="PANTHER" id="PTHR23513:SF9">
    <property type="entry name" value="ENTEROBACTIN EXPORTER ENTS"/>
    <property type="match status" value="1"/>
</dbReference>
<dbReference type="EMBL" id="JAYGJQ010000002">
    <property type="protein sequence ID" value="MEA9356849.1"/>
    <property type="molecule type" value="Genomic_DNA"/>
</dbReference>
<sequence length="411" mass="44525">MAAIKDPYIALKFPDYRYYITTRILLAMALQFQGVIVGWHVYSITKDPLSLGLIGLVEILPNFSVTLFAGHFADIYDRKKIALTCLTILMFSGIALYAITHTVPDGHKQIALFYIVIALTGFARGTLSPSLFSILTECVPKEHYLNSTTWNSTLWQIAIMVGAGSSGFLFAAIGYDAYLVMSVLIFFAIISFSFVSPKPHLTKKDAKAPILSSIKGGIKYVFSNQVFLGALSLDLFAVLFGGAVALLPIFAQDILAVGPQGLGFLKAAPSVGSFIMAAVNVYWPPVRNTGKKLLFAVFGFGVCMIIFGISKNFYLSVFILAVSGACDNISVVVRGTIMQTLVPADMKGKVFAVNSMFIGSSNEIGEFESGMAAKLMGVVPSVVFGGTMTLLVVIFTSFRAPKLKNLHFEEK</sequence>
<comment type="subcellular location">
    <subcellularLocation>
        <location evidence="1">Cell membrane</location>
        <topology evidence="1">Multi-pass membrane protein</topology>
    </subcellularLocation>
</comment>
<evidence type="ECO:0000256" key="2">
    <source>
        <dbReference type="ARBA" id="ARBA00022448"/>
    </source>
</evidence>
<dbReference type="PANTHER" id="PTHR23513">
    <property type="entry name" value="INTEGRAL MEMBRANE EFFLUX PROTEIN-RELATED"/>
    <property type="match status" value="1"/>
</dbReference>
<evidence type="ECO:0000256" key="4">
    <source>
        <dbReference type="ARBA" id="ARBA00022692"/>
    </source>
</evidence>
<feature type="transmembrane region" description="Helical" evidence="7">
    <location>
        <begin position="111"/>
        <end position="132"/>
    </location>
</feature>
<organism evidence="8 9">
    <name type="scientific">Bacteriovorax antarcticus</name>
    <dbReference type="NCBI Taxonomy" id="3088717"/>
    <lineage>
        <taxon>Bacteria</taxon>
        <taxon>Pseudomonadati</taxon>
        <taxon>Bdellovibrionota</taxon>
        <taxon>Bacteriovoracia</taxon>
        <taxon>Bacteriovoracales</taxon>
        <taxon>Bacteriovoracaceae</taxon>
        <taxon>Bacteriovorax</taxon>
    </lineage>
</organism>